<protein>
    <submittedName>
        <fullName evidence="6">Brefeldin A-inhibited guanine nucleotide-exchange protein 4</fullName>
    </submittedName>
</protein>
<dbReference type="GO" id="GO:0005802">
    <property type="term" value="C:trans-Golgi network"/>
    <property type="evidence" value="ECO:0007669"/>
    <property type="project" value="TreeGrafter"/>
</dbReference>
<evidence type="ECO:0000259" key="5">
    <source>
        <dbReference type="Pfam" id="PF16213"/>
    </source>
</evidence>
<keyword evidence="2" id="KW-0344">Guanine-nucleotide releasing factor</keyword>
<evidence type="ECO:0000259" key="4">
    <source>
        <dbReference type="Pfam" id="PF12783"/>
    </source>
</evidence>
<comment type="caution">
    <text evidence="6">The sequence shown here is derived from an EMBL/GenBank/DDBJ whole genome shotgun (WGS) entry which is preliminary data.</text>
</comment>
<reference evidence="6 7" key="1">
    <citation type="journal article" date="2021" name="Hortic Res">
        <title>The domestication of Cucurbita argyrosperma as revealed by the genome of its wild relative.</title>
        <authorList>
            <person name="Barrera-Redondo J."/>
            <person name="Sanchez-de la Vega G."/>
            <person name="Aguirre-Liguori J.A."/>
            <person name="Castellanos-Morales G."/>
            <person name="Gutierrez-Guerrero Y.T."/>
            <person name="Aguirre-Dugua X."/>
            <person name="Aguirre-Planter E."/>
            <person name="Tenaillon M.I."/>
            <person name="Lira-Saade R."/>
            <person name="Eguiarte L.E."/>
        </authorList>
    </citation>
    <scope>NUCLEOTIDE SEQUENCE [LARGE SCALE GENOMIC DNA]</scope>
    <source>
        <strain evidence="6">JBR-2021</strain>
    </source>
</reference>
<evidence type="ECO:0000256" key="1">
    <source>
        <dbReference type="ARBA" id="ARBA00022448"/>
    </source>
</evidence>
<feature type="domain" description="Mon2/Sec7/BIG1-like dimerisation and cyclophilin-binding" evidence="5">
    <location>
        <begin position="19"/>
        <end position="206"/>
    </location>
</feature>
<feature type="non-terminal residue" evidence="6">
    <location>
        <position position="1"/>
    </location>
</feature>
<dbReference type="Pfam" id="PF16213">
    <property type="entry name" value="DCB"/>
    <property type="match status" value="1"/>
</dbReference>
<keyword evidence="7" id="KW-1185">Reference proteome</keyword>
<feature type="domain" description="Mon2/Sec7/BIG1-like HUS" evidence="4">
    <location>
        <begin position="297"/>
        <end position="367"/>
    </location>
</feature>
<dbReference type="GO" id="GO:0015031">
    <property type="term" value="P:protein transport"/>
    <property type="evidence" value="ECO:0007669"/>
    <property type="project" value="UniProtKB-KW"/>
</dbReference>
<dbReference type="InterPro" id="IPR032629">
    <property type="entry name" value="DCB_dom"/>
</dbReference>
<evidence type="ECO:0000256" key="3">
    <source>
        <dbReference type="ARBA" id="ARBA00022927"/>
    </source>
</evidence>
<dbReference type="Pfam" id="PF12783">
    <property type="entry name" value="Sec7-like_HUS"/>
    <property type="match status" value="1"/>
</dbReference>
<accession>A0AAV6MYZ7</accession>
<dbReference type="PANTHER" id="PTHR10663:SF108">
    <property type="entry name" value="BREFELDIN A-INHIBITED GUANINE NUCLEOTIDE-EXCHANGE PROTEIN 1"/>
    <property type="match status" value="1"/>
</dbReference>
<sequence>MSVSQALGGKSRCGRAIGPSLDKIVKNAAWRKHSHLVSSCKSVLDKLDSISEASLDPASPVAGLSPADAEFVLQPLLLALDAAYVKVAEPALECVFKLFSRGLFRGEIERPDGEANSGASSIVYRIVESVCKSGGLGDEGIELIVLRVLLSAVRCPCVLIRGDCLVNVVRTCYNVYLGGLSGTNQICAKSVLGQIMIIIFSRMEEDSMDVPASIISVNELLEFTDKNLNEGNSIYFCQNFINEVMDASEGVADKKLFSSWGQLQNGNASPLKADNKGESDVGETEDVAESGGCSKIREDGFHLFKNLCKLSMKFSSPEHPDDQILLRGKTLSLELLKVIMDKAGPVWRLNERQAFHSSSIILVLLMEVFITALKLHD</sequence>
<name>A0AAV6MYZ7_9ROSI</name>
<keyword evidence="3" id="KW-0653">Protein transport</keyword>
<gene>
    <name evidence="6" type="primary">BIG4</name>
    <name evidence="6" type="ORF">SDJN03_17640</name>
</gene>
<organism evidence="6 7">
    <name type="scientific">Cucurbita argyrosperma subsp. sororia</name>
    <dbReference type="NCBI Taxonomy" id="37648"/>
    <lineage>
        <taxon>Eukaryota</taxon>
        <taxon>Viridiplantae</taxon>
        <taxon>Streptophyta</taxon>
        <taxon>Embryophyta</taxon>
        <taxon>Tracheophyta</taxon>
        <taxon>Spermatophyta</taxon>
        <taxon>Magnoliopsida</taxon>
        <taxon>eudicotyledons</taxon>
        <taxon>Gunneridae</taxon>
        <taxon>Pentapetalae</taxon>
        <taxon>rosids</taxon>
        <taxon>fabids</taxon>
        <taxon>Cucurbitales</taxon>
        <taxon>Cucurbitaceae</taxon>
        <taxon>Cucurbiteae</taxon>
        <taxon>Cucurbita</taxon>
    </lineage>
</organism>
<dbReference type="AlphaFoldDB" id="A0AAV6MYZ7"/>
<proteinExistence type="predicted"/>
<keyword evidence="1" id="KW-0813">Transport</keyword>
<dbReference type="GO" id="GO:0005085">
    <property type="term" value="F:guanyl-nucleotide exchange factor activity"/>
    <property type="evidence" value="ECO:0007669"/>
    <property type="project" value="UniProtKB-KW"/>
</dbReference>
<evidence type="ECO:0000256" key="2">
    <source>
        <dbReference type="ARBA" id="ARBA00022658"/>
    </source>
</evidence>
<evidence type="ECO:0000313" key="7">
    <source>
        <dbReference type="Proteomes" id="UP000685013"/>
    </source>
</evidence>
<dbReference type="Proteomes" id="UP000685013">
    <property type="component" value="Chromosome 11"/>
</dbReference>
<dbReference type="InterPro" id="IPR032691">
    <property type="entry name" value="Mon2/Sec7/BIG1-like_HUS"/>
</dbReference>
<dbReference type="EMBL" id="JAGKQH010000011">
    <property type="protein sequence ID" value="KAG6589075.1"/>
    <property type="molecule type" value="Genomic_DNA"/>
</dbReference>
<evidence type="ECO:0000313" key="6">
    <source>
        <dbReference type="EMBL" id="KAG6589075.1"/>
    </source>
</evidence>
<dbReference type="PANTHER" id="PTHR10663">
    <property type="entry name" value="GUANYL-NUCLEOTIDE EXCHANGE FACTOR"/>
    <property type="match status" value="1"/>
</dbReference>